<organism evidence="3 4">
    <name type="scientific">Halalkalibacter wakoensis JCM 9140</name>
    <dbReference type="NCBI Taxonomy" id="1236970"/>
    <lineage>
        <taxon>Bacteria</taxon>
        <taxon>Bacillati</taxon>
        <taxon>Bacillota</taxon>
        <taxon>Bacilli</taxon>
        <taxon>Bacillales</taxon>
        <taxon>Bacillaceae</taxon>
        <taxon>Halalkalibacter</taxon>
    </lineage>
</organism>
<accession>W4Q2X2</accession>
<dbReference type="AlphaFoldDB" id="W4Q2X2"/>
<dbReference type="SUPFAM" id="SSF53927">
    <property type="entry name" value="Cytidine deaminase-like"/>
    <property type="match status" value="1"/>
</dbReference>
<comment type="caution">
    <text evidence="3">The sequence shown here is derived from an EMBL/GenBank/DDBJ whole genome shotgun (WGS) entry which is preliminary data.</text>
</comment>
<name>W4Q2X2_9BACI</name>
<proteinExistence type="predicted"/>
<dbReference type="EMBL" id="BAUT01000013">
    <property type="protein sequence ID" value="GAE25719.1"/>
    <property type="molecule type" value="Genomic_DNA"/>
</dbReference>
<dbReference type="PANTHER" id="PTHR30592:SF1">
    <property type="entry name" value="SULFUR CARRIER PROTEIN FDHD"/>
    <property type="match status" value="1"/>
</dbReference>
<gene>
    <name evidence="3" type="ORF">JCM9140_1727</name>
</gene>
<protein>
    <submittedName>
        <fullName evidence="3">Formate dehydrogenase chain D</fullName>
    </submittedName>
</protein>
<dbReference type="Gene3D" id="3.10.20.10">
    <property type="match status" value="1"/>
</dbReference>
<evidence type="ECO:0000256" key="2">
    <source>
        <dbReference type="ARBA" id="ARBA00023150"/>
    </source>
</evidence>
<dbReference type="GO" id="GO:0006777">
    <property type="term" value="P:Mo-molybdopterin cofactor biosynthetic process"/>
    <property type="evidence" value="ECO:0007669"/>
    <property type="project" value="UniProtKB-KW"/>
</dbReference>
<dbReference type="Pfam" id="PF02634">
    <property type="entry name" value="FdhD-NarQ"/>
    <property type="match status" value="1"/>
</dbReference>
<dbReference type="InterPro" id="IPR003786">
    <property type="entry name" value="FdhD"/>
</dbReference>
<dbReference type="STRING" id="1236970.JCM9140_1727"/>
<evidence type="ECO:0000256" key="1">
    <source>
        <dbReference type="ARBA" id="ARBA00022490"/>
    </source>
</evidence>
<keyword evidence="4" id="KW-1185">Reference proteome</keyword>
<keyword evidence="2" id="KW-0501">Molybdenum cofactor biosynthesis</keyword>
<dbReference type="GO" id="GO:0016783">
    <property type="term" value="F:sulfurtransferase activity"/>
    <property type="evidence" value="ECO:0007669"/>
    <property type="project" value="InterPro"/>
</dbReference>
<keyword evidence="1" id="KW-0963">Cytoplasm</keyword>
<dbReference type="PANTHER" id="PTHR30592">
    <property type="entry name" value="FORMATE DEHYDROGENASE"/>
    <property type="match status" value="1"/>
</dbReference>
<evidence type="ECO:0000313" key="3">
    <source>
        <dbReference type="EMBL" id="GAE25719.1"/>
    </source>
</evidence>
<reference evidence="3" key="1">
    <citation type="journal article" date="2014" name="Genome Announc.">
        <title>Draft Genome Sequences of Three Alkaliphilic Bacillus Strains, Bacillus wakoensis JCM 9140T, Bacillus akibai JCM 9157T, and Bacillus hemicellulosilyticus JCM 9152T.</title>
        <authorList>
            <person name="Yuki M."/>
            <person name="Oshima K."/>
            <person name="Suda W."/>
            <person name="Oshida Y."/>
            <person name="Kitamura K."/>
            <person name="Iida T."/>
            <person name="Hattori M."/>
            <person name="Ohkuma M."/>
        </authorList>
    </citation>
    <scope>NUCLEOTIDE SEQUENCE [LARGE SCALE GENOMIC DNA]</scope>
    <source>
        <strain evidence="3">JCM 9140</strain>
    </source>
</reference>
<dbReference type="InterPro" id="IPR016193">
    <property type="entry name" value="Cytidine_deaminase-like"/>
</dbReference>
<sequence length="91" mass="10607">MTDSLSSSRAIVKYNQHRFTETTDKIVIEFPLTIYINNEEFATMVCSPQHFEEMVIGFLASEGVIHFKKEIKEMTLDEDRALPMYNCILKK</sequence>
<evidence type="ECO:0000313" key="4">
    <source>
        <dbReference type="Proteomes" id="UP000018890"/>
    </source>
</evidence>
<dbReference type="Proteomes" id="UP000018890">
    <property type="component" value="Unassembled WGS sequence"/>
</dbReference>